<dbReference type="AlphaFoldDB" id="V5Z6D0"/>
<dbReference type="EMBL" id="CAHS01000014">
    <property type="protein sequence ID" value="CCG86891.1"/>
    <property type="molecule type" value="Genomic_DNA"/>
</dbReference>
<dbReference type="OrthoDB" id="6516822at2"/>
<keyword evidence="3" id="KW-1185">Reference proteome</keyword>
<sequence>MFNINLLQPPHREDTSGRTSRNSSPTVQHASFLNQISEVLIGPVFLRADNEHLKTAQGGTLVMNNLEAVKPARAAASSSSHSSQPKVCRRRTYDTEFVNKVKQELLTHTIVQVAKKYCLPYPTVYRWSIARGDAREMIKRGNAREIAKQSRFHTLMRLKKHCVNRVNDLCSQQQNLREISKNEIISRVAKEEGIYILTLKSWLVRAGNYSLGSRSVFLLPMGTPDNQPSENKTRPRHTVSSDCNAHQPKARSHIHSVKPRANKPSTVPSTVRADTTYDEKIEKGFVKCFQHLEKWLNKSFNHA</sequence>
<comment type="caution">
    <text evidence="2">The sequence shown here is derived from an EMBL/GenBank/DDBJ whole genome shotgun (WGS) entry which is preliminary data.</text>
</comment>
<gene>
    <name evidence="2" type="ORF">EPIR_1526</name>
</gene>
<feature type="region of interest" description="Disordered" evidence="1">
    <location>
        <begin position="222"/>
        <end position="270"/>
    </location>
</feature>
<evidence type="ECO:0000313" key="3">
    <source>
        <dbReference type="Proteomes" id="UP000018217"/>
    </source>
</evidence>
<evidence type="ECO:0000313" key="2">
    <source>
        <dbReference type="EMBL" id="CCG86891.1"/>
    </source>
</evidence>
<feature type="compositionally biased region" description="Basic residues" evidence="1">
    <location>
        <begin position="248"/>
        <end position="261"/>
    </location>
</feature>
<reference evidence="2 3" key="1">
    <citation type="journal article" date="2013" name="Syst. Appl. Microbiol.">
        <title>Phylogenetic position and virulence apparatus of the pear flower necrosis pathogen Erwinia piriflorinigrans CFBP 5888T as assessed by comparative genomics.</title>
        <authorList>
            <person name="Smits T.H."/>
            <person name="Rezzonico F."/>
            <person name="Lopez M.M."/>
            <person name="Blom J."/>
            <person name="Goesmann A."/>
            <person name="Frey J.E."/>
            <person name="Duffy B."/>
        </authorList>
    </citation>
    <scope>NUCLEOTIDE SEQUENCE [LARGE SCALE GENOMIC DNA]</scope>
    <source>
        <strain evidence="3">CFBP5888</strain>
    </source>
</reference>
<evidence type="ECO:0008006" key="4">
    <source>
        <dbReference type="Google" id="ProtNLM"/>
    </source>
</evidence>
<name>V5Z6D0_9GAMM</name>
<evidence type="ECO:0000256" key="1">
    <source>
        <dbReference type="SAM" id="MobiDB-lite"/>
    </source>
</evidence>
<dbReference type="RefSeq" id="WP_023654692.1">
    <property type="nucleotide sequence ID" value="NZ_CAHS01000014.1"/>
</dbReference>
<dbReference type="Proteomes" id="UP000018217">
    <property type="component" value="Unassembled WGS sequence"/>
</dbReference>
<dbReference type="STRING" id="1161919.EPIR_1526"/>
<accession>V5Z6D0</accession>
<feature type="region of interest" description="Disordered" evidence="1">
    <location>
        <begin position="1"/>
        <end position="26"/>
    </location>
</feature>
<organism evidence="2 3">
    <name type="scientific">Erwinia piriflorinigrans CFBP 5888</name>
    <dbReference type="NCBI Taxonomy" id="1161919"/>
    <lineage>
        <taxon>Bacteria</taxon>
        <taxon>Pseudomonadati</taxon>
        <taxon>Pseudomonadota</taxon>
        <taxon>Gammaproteobacteria</taxon>
        <taxon>Enterobacterales</taxon>
        <taxon>Erwiniaceae</taxon>
        <taxon>Erwinia</taxon>
    </lineage>
</organism>
<proteinExistence type="predicted"/>
<protein>
    <recommendedName>
        <fullName evidence="4">Transposase</fullName>
    </recommendedName>
</protein>
<feature type="compositionally biased region" description="Polar residues" evidence="1">
    <location>
        <begin position="17"/>
        <end position="26"/>
    </location>
</feature>